<accession>L5KWK1</accession>
<feature type="compositionally biased region" description="Polar residues" evidence="1">
    <location>
        <begin position="37"/>
        <end position="56"/>
    </location>
</feature>
<feature type="region of interest" description="Disordered" evidence="1">
    <location>
        <begin position="32"/>
        <end position="79"/>
    </location>
</feature>
<reference evidence="3" key="1">
    <citation type="journal article" date="2013" name="Science">
        <title>Comparative analysis of bat genomes provides insight into the evolution of flight and immunity.</title>
        <authorList>
            <person name="Zhang G."/>
            <person name="Cowled C."/>
            <person name="Shi Z."/>
            <person name="Huang Z."/>
            <person name="Bishop-Lilly K.A."/>
            <person name="Fang X."/>
            <person name="Wynne J.W."/>
            <person name="Xiong Z."/>
            <person name="Baker M.L."/>
            <person name="Zhao W."/>
            <person name="Tachedjian M."/>
            <person name="Zhu Y."/>
            <person name="Zhou P."/>
            <person name="Jiang X."/>
            <person name="Ng J."/>
            <person name="Yang L."/>
            <person name="Wu L."/>
            <person name="Xiao J."/>
            <person name="Feng Y."/>
            <person name="Chen Y."/>
            <person name="Sun X."/>
            <person name="Zhang Y."/>
            <person name="Marsh G.A."/>
            <person name="Crameri G."/>
            <person name="Broder C.C."/>
            <person name="Frey K.G."/>
            <person name="Wang L.F."/>
            <person name="Wang J."/>
        </authorList>
    </citation>
    <scope>NUCLEOTIDE SEQUENCE [LARGE SCALE GENOMIC DNA]</scope>
</reference>
<gene>
    <name evidence="2" type="ORF">PAL_GLEAN10010985</name>
</gene>
<name>L5KWK1_PTEAL</name>
<evidence type="ECO:0000313" key="3">
    <source>
        <dbReference type="Proteomes" id="UP000010552"/>
    </source>
</evidence>
<dbReference type="EMBL" id="KB030537">
    <property type="protein sequence ID" value="ELK15361.1"/>
    <property type="molecule type" value="Genomic_DNA"/>
</dbReference>
<organism evidence="2 3">
    <name type="scientific">Pteropus alecto</name>
    <name type="common">Black flying fox</name>
    <dbReference type="NCBI Taxonomy" id="9402"/>
    <lineage>
        <taxon>Eukaryota</taxon>
        <taxon>Metazoa</taxon>
        <taxon>Chordata</taxon>
        <taxon>Craniata</taxon>
        <taxon>Vertebrata</taxon>
        <taxon>Euteleostomi</taxon>
        <taxon>Mammalia</taxon>
        <taxon>Eutheria</taxon>
        <taxon>Laurasiatheria</taxon>
        <taxon>Chiroptera</taxon>
        <taxon>Yinpterochiroptera</taxon>
        <taxon>Pteropodoidea</taxon>
        <taxon>Pteropodidae</taxon>
        <taxon>Pteropodinae</taxon>
        <taxon>Pteropus</taxon>
    </lineage>
</organism>
<evidence type="ECO:0000256" key="1">
    <source>
        <dbReference type="SAM" id="MobiDB-lite"/>
    </source>
</evidence>
<dbReference type="Proteomes" id="UP000010552">
    <property type="component" value="Unassembled WGS sequence"/>
</dbReference>
<dbReference type="AlphaFoldDB" id="L5KWK1"/>
<keyword evidence="3" id="KW-1185">Reference proteome</keyword>
<protein>
    <submittedName>
        <fullName evidence="2">Uncharacterized protein</fullName>
    </submittedName>
</protein>
<evidence type="ECO:0000313" key="2">
    <source>
        <dbReference type="EMBL" id="ELK15361.1"/>
    </source>
</evidence>
<sequence length="185" mass="20858">MFRIMICGDNEALQYSSHSAFCILPAHTRASGEGQAEPTQTPLRTEASIIQRSEVTSLPEPRKLWPPRPSSPTEHQGRLSPLQKDLWLRLGNRGTPPGAFCETEEKRWLARPLDQSLSPHTSAVLRRPPALMLRRRAVTAVTPGPPQDLYLHVHRSVTRATCPKATADHWFCMNMCLEGFQEETR</sequence>
<dbReference type="InParanoid" id="L5KWK1"/>
<proteinExistence type="predicted"/>